<reference evidence="3 4" key="1">
    <citation type="submission" date="2008-03" db="EMBL/GenBank/DDBJ databases">
        <title>The Genome Sequence of Verticillium dahliae VdLs.17.</title>
        <authorList>
            <consortium name="The Broad Institute Genome Sequencing Platform"/>
            <person name="Ma L.-J.J."/>
            <person name="Klosterman S.J."/>
            <person name="Subbarao K."/>
            <person name="Dobinson K."/>
            <person name="Veronese P."/>
            <person name="Kang S."/>
            <person name="Gold S.E."/>
            <person name="Young S."/>
            <person name="Jaffe D."/>
            <person name="Gnerre S."/>
            <person name="Berlin A."/>
            <person name="Heiman D."/>
            <person name="Hepburn T."/>
            <person name="Sykes S."/>
            <person name="Alvarado L."/>
            <person name="Kodira C.D."/>
            <person name="Lander E."/>
            <person name="Galagan J."/>
            <person name="Nusbaum C."/>
            <person name="Birren B."/>
        </authorList>
    </citation>
    <scope>NUCLEOTIDE SEQUENCE [LARGE SCALE GENOMIC DNA]</scope>
    <source>
        <strain evidence="4">VdLs.17 / ATCC MYA-4575 / FGSC 10137</strain>
    </source>
</reference>
<dbReference type="Proteomes" id="UP000001611">
    <property type="component" value="Chromosome 7"/>
</dbReference>
<keyword evidence="1" id="KW-0812">Transmembrane</keyword>
<dbReference type="eggNOG" id="ENOG502SQ2Y">
    <property type="taxonomic scope" value="Eukaryota"/>
</dbReference>
<evidence type="ECO:0000259" key="2">
    <source>
        <dbReference type="Pfam" id="PF20237"/>
    </source>
</evidence>
<evidence type="ECO:0000256" key="1">
    <source>
        <dbReference type="SAM" id="Phobius"/>
    </source>
</evidence>
<evidence type="ECO:0000313" key="4">
    <source>
        <dbReference type="Proteomes" id="UP000001611"/>
    </source>
</evidence>
<protein>
    <recommendedName>
        <fullName evidence="2">DUF6594 domain-containing protein</fullName>
    </recommendedName>
</protein>
<gene>
    <name evidence="3" type="ORF">VDAG_02279</name>
</gene>
<keyword evidence="4" id="KW-1185">Reference proteome</keyword>
<dbReference type="AlphaFoldDB" id="G2WVD8"/>
<dbReference type="Pfam" id="PF20237">
    <property type="entry name" value="DUF6594"/>
    <property type="match status" value="1"/>
</dbReference>
<dbReference type="GeneID" id="20703742"/>
<organism evidence="3 4">
    <name type="scientific">Verticillium dahliae (strain VdLs.17 / ATCC MYA-4575 / FGSC 10137)</name>
    <name type="common">Verticillium wilt</name>
    <dbReference type="NCBI Taxonomy" id="498257"/>
    <lineage>
        <taxon>Eukaryota</taxon>
        <taxon>Fungi</taxon>
        <taxon>Dikarya</taxon>
        <taxon>Ascomycota</taxon>
        <taxon>Pezizomycotina</taxon>
        <taxon>Sordariomycetes</taxon>
        <taxon>Hypocreomycetidae</taxon>
        <taxon>Glomerellales</taxon>
        <taxon>Plectosphaerellaceae</taxon>
        <taxon>Verticillium</taxon>
    </lineage>
</organism>
<feature type="domain" description="DUF6594" evidence="2">
    <location>
        <begin position="63"/>
        <end position="335"/>
    </location>
</feature>
<feature type="transmembrane region" description="Helical" evidence="1">
    <location>
        <begin position="272"/>
        <end position="291"/>
    </location>
</feature>
<name>G2WVD8_VERDV</name>
<proteinExistence type="predicted"/>
<dbReference type="OMA" id="CGCARFM"/>
<feature type="transmembrane region" description="Helical" evidence="1">
    <location>
        <begin position="298"/>
        <end position="317"/>
    </location>
</feature>
<dbReference type="InterPro" id="IPR046529">
    <property type="entry name" value="DUF6594"/>
</dbReference>
<dbReference type="OrthoDB" id="5342093at2759"/>
<dbReference type="InParanoid" id="G2WVD8"/>
<dbReference type="HOGENOM" id="CLU_051118_2_2_1"/>
<evidence type="ECO:0000313" key="3">
    <source>
        <dbReference type="EMBL" id="EGY20263.1"/>
    </source>
</evidence>
<dbReference type="KEGG" id="vda:VDAG_02279"/>
<dbReference type="PANTHER" id="PTHR34502:SF5">
    <property type="entry name" value="DUF6594 DOMAIN-CONTAINING PROTEIN"/>
    <property type="match status" value="1"/>
</dbReference>
<keyword evidence="1" id="KW-0472">Membrane</keyword>
<keyword evidence="1" id="KW-1133">Transmembrane helix</keyword>
<accession>G2WVD8</accession>
<feature type="transmembrane region" description="Helical" evidence="1">
    <location>
        <begin position="323"/>
        <end position="341"/>
    </location>
</feature>
<dbReference type="RefSeq" id="XP_009656603.1">
    <property type="nucleotide sequence ID" value="XM_009658308.1"/>
</dbReference>
<dbReference type="PANTHER" id="PTHR34502">
    <property type="entry name" value="DUF6594 DOMAIN-CONTAINING PROTEIN-RELATED"/>
    <property type="match status" value="1"/>
</dbReference>
<dbReference type="EMBL" id="DS572697">
    <property type="protein sequence ID" value="EGY20263.1"/>
    <property type="molecule type" value="Genomic_DNA"/>
</dbReference>
<sequence>MSVAIFSVATHTLSPSFGNLRWLVMSPHSTVPLHSVDLESMQQEDEKVRGNRDGRAERETRGYSRLAAAMGQQPDLAIFMRFNALSAELLLHRQAEIVALRDELWECQKNDNSAAKGTNRSEYAHDSATLQASIKSNDPETDDPRQWEIFLELRGKLKEYQEALVAHRQMVEFRQPHRRQVESLVEWMDDQKRGDIFLLGIDSDVWKTTELADLVNMEPSSPDGFTNRWSLGFLYYYDKVIGHRIHATDEAEHSRNAIVYQNQRIMSVARTFKTIVACMFPIVAIITLYFIKTLPVRLGVIGGFTLFFALVLDKATSASVKDIFSATAAFSAVLVVFVGTTS</sequence>